<feature type="non-terminal residue" evidence="1">
    <location>
        <position position="52"/>
    </location>
</feature>
<dbReference type="AlphaFoldDB" id="A0A3B0TII2"/>
<gene>
    <name evidence="1" type="ORF">MNBD_BACTEROID05-39</name>
</gene>
<accession>A0A3B0TII2</accession>
<proteinExistence type="predicted"/>
<dbReference type="EMBL" id="UOEN01000419">
    <property type="protein sequence ID" value="VAW18475.1"/>
    <property type="molecule type" value="Genomic_DNA"/>
</dbReference>
<sequence length="52" mass="6399">MEKWRGEKEYLLRAENTKLIEELEVNYFKYELSKELSKKEKDEYLLSHAAFK</sequence>
<protein>
    <submittedName>
        <fullName evidence="1">Uncharacterized protein</fullName>
    </submittedName>
</protein>
<reference evidence="1" key="1">
    <citation type="submission" date="2018-06" db="EMBL/GenBank/DDBJ databases">
        <authorList>
            <person name="Zhirakovskaya E."/>
        </authorList>
    </citation>
    <scope>NUCLEOTIDE SEQUENCE</scope>
</reference>
<evidence type="ECO:0000313" key="1">
    <source>
        <dbReference type="EMBL" id="VAW18475.1"/>
    </source>
</evidence>
<organism evidence="1">
    <name type="scientific">hydrothermal vent metagenome</name>
    <dbReference type="NCBI Taxonomy" id="652676"/>
    <lineage>
        <taxon>unclassified sequences</taxon>
        <taxon>metagenomes</taxon>
        <taxon>ecological metagenomes</taxon>
    </lineage>
</organism>
<name>A0A3B0TII2_9ZZZZ</name>